<dbReference type="Pfam" id="PF01075">
    <property type="entry name" value="Glyco_transf_9"/>
    <property type="match status" value="1"/>
</dbReference>
<dbReference type="SUPFAM" id="SSF53756">
    <property type="entry name" value="UDP-Glycosyltransferase/glycogen phosphorylase"/>
    <property type="match status" value="1"/>
</dbReference>
<dbReference type="GO" id="GO:0009244">
    <property type="term" value="P:lipopolysaccharide core region biosynthetic process"/>
    <property type="evidence" value="ECO:0007669"/>
    <property type="project" value="TreeGrafter"/>
</dbReference>
<evidence type="ECO:0000256" key="1">
    <source>
        <dbReference type="ARBA" id="ARBA00022676"/>
    </source>
</evidence>
<dbReference type="PATRIC" id="fig|106634.4.peg.2493"/>
<dbReference type="KEGG" id="tvr:TVD_12230"/>
<protein>
    <recommendedName>
        <fullName evidence="5">Glycosyl transferase</fullName>
    </recommendedName>
</protein>
<evidence type="ECO:0000313" key="4">
    <source>
        <dbReference type="Proteomes" id="UP000064201"/>
    </source>
</evidence>
<proteinExistence type="predicted"/>
<dbReference type="CDD" id="cd03789">
    <property type="entry name" value="GT9_LPS_heptosyltransferase"/>
    <property type="match status" value="1"/>
</dbReference>
<dbReference type="PANTHER" id="PTHR30160">
    <property type="entry name" value="TETRAACYLDISACCHARIDE 4'-KINASE-RELATED"/>
    <property type="match status" value="1"/>
</dbReference>
<dbReference type="Gene3D" id="3.40.50.2000">
    <property type="entry name" value="Glycogen Phosphorylase B"/>
    <property type="match status" value="2"/>
</dbReference>
<dbReference type="AlphaFoldDB" id="A0A0G3G932"/>
<dbReference type="InterPro" id="IPR002201">
    <property type="entry name" value="Glyco_trans_9"/>
</dbReference>
<evidence type="ECO:0000313" key="3">
    <source>
        <dbReference type="EMBL" id="AKJ96072.1"/>
    </source>
</evidence>
<dbReference type="EMBL" id="CP011367">
    <property type="protein sequence ID" value="AKJ96072.1"/>
    <property type="molecule type" value="Genomic_DNA"/>
</dbReference>
<dbReference type="GO" id="GO:0008713">
    <property type="term" value="F:ADP-heptose-lipopolysaccharide heptosyltransferase activity"/>
    <property type="evidence" value="ECO:0007669"/>
    <property type="project" value="TreeGrafter"/>
</dbReference>
<dbReference type="PANTHER" id="PTHR30160:SF1">
    <property type="entry name" value="LIPOPOLYSACCHARIDE 1,2-N-ACETYLGLUCOSAMINETRANSFERASE-RELATED"/>
    <property type="match status" value="1"/>
</dbReference>
<dbReference type="STRING" id="106634.TVD_12230"/>
<accession>A0A0G3G932</accession>
<dbReference type="InterPro" id="IPR051199">
    <property type="entry name" value="LPS_LOS_Heptosyltrfase"/>
</dbReference>
<keyword evidence="1" id="KW-0328">Glycosyltransferase</keyword>
<evidence type="ECO:0000256" key="2">
    <source>
        <dbReference type="ARBA" id="ARBA00022679"/>
    </source>
</evidence>
<sequence length="303" mass="33588">MAKILVIKHGAFGDVVQVDGALRDIRKHHPGDELVVLTTPPYRSIFERCPHVDRVLTETRPKAREPLRWWCLARMLRGERFDLVYDLQNSSRTSIYRRYILNRAAWVFGERKRGEESALSAFQRQLARAGLDTSHTLEPDIGWMADDVTPILQAGGVTGKYLVLIPGSSTSHPEKRWPYYSTLAAAIANRTDYQVVTVPGPDEIELCRSISATPLFGTNDEVLDWFGLAGVMRGASYVVGNDTGPTHVAACLGKPGLALFGAHASPVRTGLSRANFRAIEADDLKELPMETVLREVLADLRPA</sequence>
<dbReference type="Proteomes" id="UP000064201">
    <property type="component" value="Chromosome"/>
</dbReference>
<gene>
    <name evidence="3" type="ORF">TVD_12230</name>
</gene>
<keyword evidence="2" id="KW-0808">Transferase</keyword>
<name>A0A0G3G932_9GAMM</name>
<dbReference type="OrthoDB" id="9767552at2"/>
<dbReference type="GO" id="GO:0005829">
    <property type="term" value="C:cytosol"/>
    <property type="evidence" value="ECO:0007669"/>
    <property type="project" value="TreeGrafter"/>
</dbReference>
<keyword evidence="4" id="KW-1185">Reference proteome</keyword>
<organism evidence="3 4">
    <name type="scientific">Thioalkalivibrio versutus</name>
    <dbReference type="NCBI Taxonomy" id="106634"/>
    <lineage>
        <taxon>Bacteria</taxon>
        <taxon>Pseudomonadati</taxon>
        <taxon>Pseudomonadota</taxon>
        <taxon>Gammaproteobacteria</taxon>
        <taxon>Chromatiales</taxon>
        <taxon>Ectothiorhodospiraceae</taxon>
        <taxon>Thioalkalivibrio</taxon>
    </lineage>
</organism>
<dbReference type="RefSeq" id="WP_047251709.1">
    <property type="nucleotide sequence ID" value="NZ_CP011367.1"/>
</dbReference>
<evidence type="ECO:0008006" key="5">
    <source>
        <dbReference type="Google" id="ProtNLM"/>
    </source>
</evidence>
<reference evidence="3 4" key="1">
    <citation type="submission" date="2015-04" db="EMBL/GenBank/DDBJ databases">
        <title>Complete Sequence for the Genome of the Thioalkalivibrio versutus D301.</title>
        <authorList>
            <person name="Mu T."/>
            <person name="Zhou J."/>
            <person name="Xu X."/>
        </authorList>
    </citation>
    <scope>NUCLEOTIDE SEQUENCE [LARGE SCALE GENOMIC DNA]</scope>
    <source>
        <strain evidence="3 4">D301</strain>
    </source>
</reference>